<comment type="similarity">
    <text evidence="1 6">Belongs to the N-Me-Phe pilin family.</text>
</comment>
<dbReference type="RefSeq" id="WP_091700492.1">
    <property type="nucleotide sequence ID" value="NZ_BMYN01000017.1"/>
</dbReference>
<keyword evidence="7" id="KW-0812">Transmembrane</keyword>
<protein>
    <recommendedName>
        <fullName evidence="4">Pilin</fullName>
    </recommendedName>
</protein>
<dbReference type="PANTHER" id="PTHR30093:SF34">
    <property type="entry name" value="PREPILIN PEPTIDASE-DEPENDENT PROTEIN D"/>
    <property type="match status" value="1"/>
</dbReference>
<evidence type="ECO:0000256" key="6">
    <source>
        <dbReference type="RuleBase" id="RU000389"/>
    </source>
</evidence>
<dbReference type="GO" id="GO:0007155">
    <property type="term" value="P:cell adhesion"/>
    <property type="evidence" value="ECO:0007669"/>
    <property type="project" value="InterPro"/>
</dbReference>
<dbReference type="InterPro" id="IPR001082">
    <property type="entry name" value="Pilin"/>
</dbReference>
<dbReference type="Pfam" id="PF00114">
    <property type="entry name" value="Pilin"/>
    <property type="match status" value="1"/>
</dbReference>
<evidence type="ECO:0000256" key="4">
    <source>
        <dbReference type="ARBA" id="ARBA00029638"/>
    </source>
</evidence>
<evidence type="ECO:0000256" key="5">
    <source>
        <dbReference type="PIRSR" id="PIRSR600983-52"/>
    </source>
</evidence>
<evidence type="ECO:0000313" key="8">
    <source>
        <dbReference type="EMBL" id="SFJ21197.1"/>
    </source>
</evidence>
<evidence type="ECO:0000256" key="2">
    <source>
        <dbReference type="ARBA" id="ARBA00011156"/>
    </source>
</evidence>
<dbReference type="GO" id="GO:0044096">
    <property type="term" value="C:type IV pilus"/>
    <property type="evidence" value="ECO:0007669"/>
    <property type="project" value="TreeGrafter"/>
</dbReference>
<evidence type="ECO:0000256" key="7">
    <source>
        <dbReference type="SAM" id="Phobius"/>
    </source>
</evidence>
<dbReference type="Gene3D" id="3.30.700.10">
    <property type="entry name" value="Glycoprotein, Type 4 Pilin"/>
    <property type="match status" value="1"/>
</dbReference>
<feature type="disulfide bond" evidence="5">
    <location>
        <begin position="125"/>
        <end position="144"/>
    </location>
</feature>
<dbReference type="OrthoDB" id="5918848at2"/>
<keyword evidence="9" id="KW-1185">Reference proteome</keyword>
<gene>
    <name evidence="8" type="ORF">SAMN05216429_101205</name>
</gene>
<dbReference type="GO" id="GO:0015627">
    <property type="term" value="C:type II protein secretion system complex"/>
    <property type="evidence" value="ECO:0007669"/>
    <property type="project" value="InterPro"/>
</dbReference>
<dbReference type="PROSITE" id="PS00409">
    <property type="entry name" value="PROKAR_NTER_METHYL"/>
    <property type="match status" value="1"/>
</dbReference>
<dbReference type="GO" id="GO:0015628">
    <property type="term" value="P:protein secretion by the type II secretion system"/>
    <property type="evidence" value="ECO:0007669"/>
    <property type="project" value="InterPro"/>
</dbReference>
<keyword evidence="3" id="KW-0488">Methylation</keyword>
<dbReference type="SUPFAM" id="SSF54523">
    <property type="entry name" value="Pili subunits"/>
    <property type="match status" value="1"/>
</dbReference>
<sequence>MQQKHRGFTLIELMIVVAIMGILATLAIPSYQGFVAKSQVSRAVSELGAYRTAYETSLSNNEAINNASLGYVPSQLTTGDKATEISTANTDGSGHLQVTLGGRVQGGLAGAVIRFERNTEGRWQCVIDAGAASGWRNSYLPTGCVAS</sequence>
<dbReference type="InterPro" id="IPR045584">
    <property type="entry name" value="Pilin-like"/>
</dbReference>
<dbReference type="InterPro" id="IPR012902">
    <property type="entry name" value="N_methyl_site"/>
</dbReference>
<accession>A0A1I3PIM3</accession>
<dbReference type="Pfam" id="PF07963">
    <property type="entry name" value="N_methyl"/>
    <property type="match status" value="1"/>
</dbReference>
<dbReference type="GO" id="GO:0043107">
    <property type="term" value="P:type IV pilus-dependent motility"/>
    <property type="evidence" value="ECO:0007669"/>
    <property type="project" value="TreeGrafter"/>
</dbReference>
<proteinExistence type="inferred from homology"/>
<dbReference type="InterPro" id="IPR000983">
    <property type="entry name" value="Bac_GSPG_pilin"/>
</dbReference>
<keyword evidence="5" id="KW-1015">Disulfide bond</keyword>
<keyword evidence="7" id="KW-1133">Transmembrane helix</keyword>
<dbReference type="NCBIfam" id="TIGR02532">
    <property type="entry name" value="IV_pilin_GFxxxE"/>
    <property type="match status" value="1"/>
</dbReference>
<keyword evidence="6" id="KW-0281">Fimbrium</keyword>
<evidence type="ECO:0000256" key="3">
    <source>
        <dbReference type="ARBA" id="ARBA00022481"/>
    </source>
</evidence>
<name>A0A1I3PIM3_9GAMM</name>
<reference evidence="8 9" key="1">
    <citation type="submission" date="2016-10" db="EMBL/GenBank/DDBJ databases">
        <authorList>
            <person name="de Groot N.N."/>
        </authorList>
    </citation>
    <scope>NUCLEOTIDE SEQUENCE [LARGE SCALE GENOMIC DNA]</scope>
    <source>
        <strain evidence="8 9">IBRC-M 10445</strain>
    </source>
</reference>
<keyword evidence="7" id="KW-0472">Membrane</keyword>
<dbReference type="PRINTS" id="PR00813">
    <property type="entry name" value="BCTERIALGSPG"/>
</dbReference>
<dbReference type="AlphaFoldDB" id="A0A1I3PIM3"/>
<dbReference type="PANTHER" id="PTHR30093">
    <property type="entry name" value="GENERAL SECRETION PATHWAY PROTEIN G"/>
    <property type="match status" value="1"/>
</dbReference>
<dbReference type="EMBL" id="FOSC01000001">
    <property type="protein sequence ID" value="SFJ21197.1"/>
    <property type="molecule type" value="Genomic_DNA"/>
</dbReference>
<evidence type="ECO:0000256" key="1">
    <source>
        <dbReference type="ARBA" id="ARBA00005233"/>
    </source>
</evidence>
<comment type="subunit">
    <text evidence="2">The pili are polar flexible filaments of about 5.4 nanometers diameter and 2.5 micrometers average length; they consist of only a single polypeptide chain arranged in a helical configuration of five subunits per turn in the assembled pilus.</text>
</comment>
<dbReference type="Proteomes" id="UP000199445">
    <property type="component" value="Unassembled WGS sequence"/>
</dbReference>
<organism evidence="8 9">
    <name type="scientific">Marinobacter persicus</name>
    <dbReference type="NCBI Taxonomy" id="930118"/>
    <lineage>
        <taxon>Bacteria</taxon>
        <taxon>Pseudomonadati</taxon>
        <taxon>Pseudomonadota</taxon>
        <taxon>Gammaproteobacteria</taxon>
        <taxon>Pseudomonadales</taxon>
        <taxon>Marinobacteraceae</taxon>
        <taxon>Marinobacter</taxon>
    </lineage>
</organism>
<evidence type="ECO:0000313" key="9">
    <source>
        <dbReference type="Proteomes" id="UP000199445"/>
    </source>
</evidence>
<feature type="transmembrane region" description="Helical" evidence="7">
    <location>
        <begin position="7"/>
        <end position="28"/>
    </location>
</feature>